<evidence type="ECO:0000256" key="9">
    <source>
        <dbReference type="ARBA" id="ARBA00070870"/>
    </source>
</evidence>
<dbReference type="PIRSF" id="PIRSF017250">
    <property type="entry name" value="tRNA_splic_SEN34"/>
    <property type="match status" value="1"/>
</dbReference>
<dbReference type="CDD" id="cd22363">
    <property type="entry name" value="tRNA-intron_lyase_C"/>
    <property type="match status" value="1"/>
</dbReference>
<gene>
    <name evidence="14" type="ORF">D4764_12G0000470</name>
</gene>
<feature type="active site" evidence="11">
    <location>
        <position position="284"/>
    </location>
</feature>
<sequence>MGEPEGAPPRPPAVGVSLCDSAPLLWRLEDLRSVRARALVGTLLGSLPRTPRQNLRLGRPLLLLPEEERVLSEEHAAGALPARDQVSSTVPVRGVRYRGEGKDPQPPVQTWKCQLGTLSGTLMLVWGPHTGGSWKCTATSHTLPGQGSGGGDVELKVRQHQEEQQRSYEEQRVLALEDKKSALLRVRTASPTGPEVSLDRALQERLHAAQQNFGFPPSAMAVQLSTARAGLAHCSESRALLQADWPIRDQNPRSANRYQVFRDLRRRGFYLTSAGKFGGDFLVYPGDPLRFHAHFIAVCVSADESVCVLDILAVARLGSNVKKTVLLCSAGPDADVLYTSVQWSGMS</sequence>
<keyword evidence="5 10" id="KW-0819">tRNA processing</keyword>
<dbReference type="InterPro" id="IPR016690">
    <property type="entry name" value="TSEN34"/>
</dbReference>
<dbReference type="Pfam" id="PF01974">
    <property type="entry name" value="tRNA_int_endo"/>
    <property type="match status" value="1"/>
</dbReference>
<evidence type="ECO:0000259" key="12">
    <source>
        <dbReference type="Pfam" id="PF01974"/>
    </source>
</evidence>
<dbReference type="PANTHER" id="PTHR13070:SF0">
    <property type="entry name" value="TRNA-SPLICING ENDONUCLEASE SUBUNIT SEN34"/>
    <property type="match status" value="1"/>
</dbReference>
<dbReference type="GO" id="GO:0005730">
    <property type="term" value="C:nucleolus"/>
    <property type="evidence" value="ECO:0007669"/>
    <property type="project" value="UniProtKB-SubCell"/>
</dbReference>
<evidence type="ECO:0000259" key="13">
    <source>
        <dbReference type="Pfam" id="PF26577"/>
    </source>
</evidence>
<proteinExistence type="inferred from homology"/>
<comment type="subcellular location">
    <subcellularLocation>
        <location evidence="1">Nucleus</location>
        <location evidence="1">Nucleolus</location>
    </subcellularLocation>
</comment>
<feature type="domain" description="TSEN34 N-terminal" evidence="13">
    <location>
        <begin position="15"/>
        <end position="78"/>
    </location>
</feature>
<comment type="caution">
    <text evidence="14">The sequence shown here is derived from an EMBL/GenBank/DDBJ whole genome shotgun (WGS) entry which is preliminary data.</text>
</comment>
<evidence type="ECO:0000256" key="3">
    <source>
        <dbReference type="ARBA" id="ARBA00012573"/>
    </source>
</evidence>
<evidence type="ECO:0000256" key="5">
    <source>
        <dbReference type="ARBA" id="ARBA00022694"/>
    </source>
</evidence>
<keyword evidence="4" id="KW-0507">mRNA processing</keyword>
<evidence type="ECO:0000256" key="11">
    <source>
        <dbReference type="PIRSR" id="PIRSR017250-50"/>
    </source>
</evidence>
<dbReference type="EMBL" id="RHFK02000004">
    <property type="protein sequence ID" value="TWW76657.1"/>
    <property type="molecule type" value="Genomic_DNA"/>
</dbReference>
<comment type="function">
    <text evidence="10">Constitutes one of the two catalytic subunit of the tRNA-splicing endonuclease complex, a complex responsible for identification and cleavage of the splice sites in pre-tRNA. It cleaves pre-tRNA at the 5'- and 3'-splice sites to release the intron. The products are an intron and two tRNA half-molecules bearing 2',3'-cyclic phosphate and 5'-OH termini. There are no conserved sequences at the splice sites, but the intron is invariably located at the same site in the gene, placing the splice sites an invariant distance from the constant structural features of the tRNA body.</text>
</comment>
<dbReference type="InterPro" id="IPR006677">
    <property type="entry name" value="tRNA_intron_Endonuc_cat-like"/>
</dbReference>
<dbReference type="EC" id="4.6.1.16" evidence="3 10"/>
<dbReference type="GO" id="GO:0000213">
    <property type="term" value="F:tRNA-intron lyase activity"/>
    <property type="evidence" value="ECO:0007669"/>
    <property type="project" value="UniProtKB-UniRule"/>
</dbReference>
<comment type="similarity">
    <text evidence="2 10">Belongs to the tRNA-intron endonuclease family.</text>
</comment>
<evidence type="ECO:0000256" key="8">
    <source>
        <dbReference type="ARBA" id="ARBA00064779"/>
    </source>
</evidence>
<accession>A0A5C6PEE9</accession>
<dbReference type="Gene3D" id="3.40.1350.10">
    <property type="match status" value="1"/>
</dbReference>
<feature type="active site" evidence="11">
    <location>
        <position position="323"/>
    </location>
</feature>
<dbReference type="InterPro" id="IPR036167">
    <property type="entry name" value="tRNA_intron_Endo_cat-like_sf"/>
</dbReference>
<dbReference type="Pfam" id="PF26577">
    <property type="entry name" value="TSEN34_N"/>
    <property type="match status" value="1"/>
</dbReference>
<reference evidence="14 15" key="1">
    <citation type="submission" date="2019-04" db="EMBL/GenBank/DDBJ databases">
        <title>Chromosome genome assembly for Takifugu flavidus.</title>
        <authorList>
            <person name="Xiao S."/>
        </authorList>
    </citation>
    <scope>NUCLEOTIDE SEQUENCE [LARGE SCALE GENOMIC DNA]</scope>
    <source>
        <strain evidence="14">HTHZ2018</strain>
        <tissue evidence="14">Muscle</tissue>
    </source>
</reference>
<evidence type="ECO:0000313" key="15">
    <source>
        <dbReference type="Proteomes" id="UP000324091"/>
    </source>
</evidence>
<evidence type="ECO:0000256" key="10">
    <source>
        <dbReference type="PIRNR" id="PIRNR017250"/>
    </source>
</evidence>
<dbReference type="NCBIfam" id="TIGR00324">
    <property type="entry name" value="endA"/>
    <property type="match status" value="1"/>
</dbReference>
<dbReference type="AlphaFoldDB" id="A0A5C6PEE9"/>
<dbReference type="FunFam" id="3.40.1350.10:FF:000002">
    <property type="entry name" value="tRNA-splicing endonuclease subunit Sen34"/>
    <property type="match status" value="1"/>
</dbReference>
<evidence type="ECO:0000256" key="6">
    <source>
        <dbReference type="ARBA" id="ARBA00023239"/>
    </source>
</evidence>
<dbReference type="InterPro" id="IPR011856">
    <property type="entry name" value="tRNA_endonuc-like_dom_sf"/>
</dbReference>
<dbReference type="GO" id="GO:0006397">
    <property type="term" value="P:mRNA processing"/>
    <property type="evidence" value="ECO:0007669"/>
    <property type="project" value="UniProtKB-KW"/>
</dbReference>
<keyword evidence="6 10" id="KW-0456">Lyase</keyword>
<keyword evidence="15" id="KW-1185">Reference proteome</keyword>
<protein>
    <recommendedName>
        <fullName evidence="9 10">tRNA-splicing endonuclease subunit Sen34</fullName>
        <ecNumber evidence="3 10">4.6.1.16</ecNumber>
    </recommendedName>
</protein>
<feature type="domain" description="tRNA intron endonuclease catalytic" evidence="12">
    <location>
        <begin position="256"/>
        <end position="333"/>
    </location>
</feature>
<keyword evidence="7 10" id="KW-0539">Nucleus</keyword>
<dbReference type="GO" id="GO:0000379">
    <property type="term" value="P:tRNA-type intron splice site recognition and cleavage"/>
    <property type="evidence" value="ECO:0007669"/>
    <property type="project" value="UniProtKB-UniRule"/>
</dbReference>
<dbReference type="GO" id="GO:0000214">
    <property type="term" value="C:tRNA-intron endonuclease complex"/>
    <property type="evidence" value="ECO:0007669"/>
    <property type="project" value="UniProtKB-UniRule"/>
</dbReference>
<dbReference type="InterPro" id="IPR059049">
    <property type="entry name" value="TSEN34_N"/>
</dbReference>
<evidence type="ECO:0000256" key="1">
    <source>
        <dbReference type="ARBA" id="ARBA00004604"/>
    </source>
</evidence>
<keyword evidence="14" id="KW-0378">Hydrolase</keyword>
<evidence type="ECO:0000313" key="14">
    <source>
        <dbReference type="EMBL" id="TWW76657.1"/>
    </source>
</evidence>
<dbReference type="PANTHER" id="PTHR13070">
    <property type="entry name" value="TRNA-SPLICING ENDONUCLEASE SUBUNIT SEN34-RELATED"/>
    <property type="match status" value="1"/>
</dbReference>
<evidence type="ECO:0000256" key="4">
    <source>
        <dbReference type="ARBA" id="ARBA00022664"/>
    </source>
</evidence>
<evidence type="ECO:0000256" key="2">
    <source>
        <dbReference type="ARBA" id="ARBA00008078"/>
    </source>
</evidence>
<dbReference type="GO" id="GO:0003676">
    <property type="term" value="F:nucleic acid binding"/>
    <property type="evidence" value="ECO:0007669"/>
    <property type="project" value="InterPro"/>
</dbReference>
<name>A0A5C6PEE9_9TELE</name>
<dbReference type="Proteomes" id="UP000324091">
    <property type="component" value="Chromosome 12"/>
</dbReference>
<keyword evidence="14" id="KW-0540">Nuclease</keyword>
<feature type="active site" evidence="11">
    <location>
        <position position="292"/>
    </location>
</feature>
<dbReference type="InterPro" id="IPR006676">
    <property type="entry name" value="tRNA_splic"/>
</dbReference>
<keyword evidence="14" id="KW-0255">Endonuclease</keyword>
<comment type="subunit">
    <text evidence="8">tRNA splicing endonuclease is a heterotetramer composed of TSEN2, TSEN15, TSEN34/LENG5 and TSEN54. tRNA splicing endonuclease complex also contains proteins of the pre-mRNA 3'-end processing machinery such as CLP1, CPSF1, CPSF4 and CSTF2.</text>
</comment>
<dbReference type="SUPFAM" id="SSF53032">
    <property type="entry name" value="tRNA-intron endonuclease catalytic domain-like"/>
    <property type="match status" value="1"/>
</dbReference>
<evidence type="ECO:0000256" key="7">
    <source>
        <dbReference type="ARBA" id="ARBA00023242"/>
    </source>
</evidence>
<organism evidence="14 15">
    <name type="scientific">Takifugu flavidus</name>
    <name type="common">sansaifugu</name>
    <dbReference type="NCBI Taxonomy" id="433684"/>
    <lineage>
        <taxon>Eukaryota</taxon>
        <taxon>Metazoa</taxon>
        <taxon>Chordata</taxon>
        <taxon>Craniata</taxon>
        <taxon>Vertebrata</taxon>
        <taxon>Euteleostomi</taxon>
        <taxon>Actinopterygii</taxon>
        <taxon>Neopterygii</taxon>
        <taxon>Teleostei</taxon>
        <taxon>Neoteleostei</taxon>
        <taxon>Acanthomorphata</taxon>
        <taxon>Eupercaria</taxon>
        <taxon>Tetraodontiformes</taxon>
        <taxon>Tetradontoidea</taxon>
        <taxon>Tetraodontidae</taxon>
        <taxon>Takifugu</taxon>
    </lineage>
</organism>